<sequence length="201" mass="22368">MVITPDYLHCSFEIFPTPCSHVSAASPEEKRDLTINYPIVIMKKNIGIAEGRPLEPQFRRRNETLLAKDPPTGVNFSQPWLMDAAAATPPSVFYIARYISRLDQTTIACDAPVASNHDDPCKVHLCFSLSIIPKTGRRYDLRGLSRSIRSDTPWSPSSPTASGRCCIPPFKVFLSTPGRDDRDPVPLKSFLGLFSQFPTQS</sequence>
<proteinExistence type="predicted"/>
<dbReference type="RefSeq" id="XP_025566835.1">
    <property type="nucleotide sequence ID" value="XM_025701703.1"/>
</dbReference>
<dbReference type="AlphaFoldDB" id="A0A319BL10"/>
<dbReference type="GeneID" id="37206295"/>
<evidence type="ECO:0000313" key="2">
    <source>
        <dbReference type="Proteomes" id="UP000248405"/>
    </source>
</evidence>
<evidence type="ECO:0000313" key="1">
    <source>
        <dbReference type="EMBL" id="PYH73041.1"/>
    </source>
</evidence>
<dbReference type="EMBL" id="KZ821616">
    <property type="protein sequence ID" value="PYH73041.1"/>
    <property type="molecule type" value="Genomic_DNA"/>
</dbReference>
<reference evidence="1" key="1">
    <citation type="submission" date="2016-12" db="EMBL/GenBank/DDBJ databases">
        <title>The genomes of Aspergillus section Nigri reveals drivers in fungal speciation.</title>
        <authorList>
            <consortium name="DOE Joint Genome Institute"/>
            <person name="Vesth T.C."/>
            <person name="Nybo J."/>
            <person name="Theobald S."/>
            <person name="Brandl J."/>
            <person name="Frisvad J.C."/>
            <person name="Nielsen K.F."/>
            <person name="Lyhne E.K."/>
            <person name="Kogle M.E."/>
            <person name="Kuo A."/>
            <person name="Riley R."/>
            <person name="Clum A."/>
            <person name="Nolan M."/>
            <person name="Lipzen A."/>
            <person name="Salamov A."/>
            <person name="Henrissat B."/>
            <person name="Wiebenga A."/>
            <person name="De Vries R.P."/>
            <person name="Grigoriev I.V."/>
            <person name="Mortensen U.H."/>
            <person name="Andersen M.R."/>
            <person name="Baker S.E."/>
        </authorList>
    </citation>
    <scope>NUCLEOTIDE SEQUENCE [LARGE SCALE GENOMIC DNA]</scope>
    <source>
        <strain evidence="1">CBS 113365</strain>
    </source>
</reference>
<organism evidence="1 2">
    <name type="scientific">Aspergillus vadensis (strain CBS 113365 / IMI 142717 / IBT 24658)</name>
    <dbReference type="NCBI Taxonomy" id="1448311"/>
    <lineage>
        <taxon>Eukaryota</taxon>
        <taxon>Fungi</taxon>
        <taxon>Dikarya</taxon>
        <taxon>Ascomycota</taxon>
        <taxon>Pezizomycotina</taxon>
        <taxon>Eurotiomycetes</taxon>
        <taxon>Eurotiomycetidae</taxon>
        <taxon>Eurotiales</taxon>
        <taxon>Aspergillaceae</taxon>
        <taxon>Aspergillus</taxon>
        <taxon>Aspergillus subgen. Circumdati</taxon>
    </lineage>
</organism>
<gene>
    <name evidence="1" type="ORF">BO88DRAFT_175910</name>
</gene>
<accession>A0A319BL10</accession>
<name>A0A319BL10_ASPVC</name>
<dbReference type="Proteomes" id="UP000248405">
    <property type="component" value="Unassembled WGS sequence"/>
</dbReference>
<protein>
    <submittedName>
        <fullName evidence="1">Uncharacterized protein</fullName>
    </submittedName>
</protein>
<keyword evidence="2" id="KW-1185">Reference proteome</keyword>